<dbReference type="Pfam" id="PF01663">
    <property type="entry name" value="Phosphodiest"/>
    <property type="match status" value="1"/>
</dbReference>
<dbReference type="SUPFAM" id="SSF53649">
    <property type="entry name" value="Alkaline phosphatase-like"/>
    <property type="match status" value="1"/>
</dbReference>
<gene>
    <name evidence="2" type="ORF">EDC25_101253</name>
</gene>
<dbReference type="Gene3D" id="3.40.720.10">
    <property type="entry name" value="Alkaline Phosphatase, subunit A"/>
    <property type="match status" value="1"/>
</dbReference>
<sequence length="431" mass="47600">MRRLIRYTVVSLFACLLMACGVQPTASDDAGGSRQPIVLLVSIDGFHPDYLDRGLTPTLQALADGGVRARWMTPSFPSKTFPNHYTLVTGLVPDRHGILDNAMVDDGIGRFSIRDPSAVGDSRWWQGEPVWVTAKRAGLRTSVMFWPGSEAEISGVRPDDWAAYDLTFSAGDRVDRVLAWLDRPLRRRPHLILTYFEEVDITGHRYGPDSTQVNEALVHTDAALARLVEGLRRRGLEDAVDIVIVSDHGMAALLPDRELFLEDLVDPAKISIVALGEITSLRSRPGHEQEVAAALLRRRSGINCHARGQMPAEWRFGRHPRVPEFVCVLDEGWRIRRRGSFSPWEKAAGENRGGHGYEPSLPSMRALFIAHGPSFGQGLLVEPFQNIHVQPLLLRLLGIEGPETDGDPAVTAPLLRAVPPGNAIDQKSVQP</sequence>
<comment type="caution">
    <text evidence="2">The sequence shown here is derived from an EMBL/GenBank/DDBJ whole genome shotgun (WGS) entry which is preliminary data.</text>
</comment>
<dbReference type="InterPro" id="IPR002591">
    <property type="entry name" value="Phosphodiest/P_Trfase"/>
</dbReference>
<keyword evidence="3" id="KW-1185">Reference proteome</keyword>
<evidence type="ECO:0000313" key="3">
    <source>
        <dbReference type="Proteomes" id="UP000294599"/>
    </source>
</evidence>
<dbReference type="Gene3D" id="3.30.1360.180">
    <property type="match status" value="1"/>
</dbReference>
<dbReference type="CDD" id="cd16018">
    <property type="entry name" value="Enpp"/>
    <property type="match status" value="1"/>
</dbReference>
<accession>A0A4R3LNW2</accession>
<dbReference type="InterPro" id="IPR017850">
    <property type="entry name" value="Alkaline_phosphatase_core_sf"/>
</dbReference>
<dbReference type="EMBL" id="SMAF01000001">
    <property type="protein sequence ID" value="TCT01386.1"/>
    <property type="molecule type" value="Genomic_DNA"/>
</dbReference>
<protein>
    <submittedName>
        <fullName evidence="2">Putative AlkP superfamily pyrophosphatase or phosphodiesterase</fullName>
    </submittedName>
</protein>
<keyword evidence="1" id="KW-0732">Signal</keyword>
<feature type="chain" id="PRO_5030099345" evidence="1">
    <location>
        <begin position="27"/>
        <end position="431"/>
    </location>
</feature>
<dbReference type="Proteomes" id="UP000294599">
    <property type="component" value="Unassembled WGS sequence"/>
</dbReference>
<dbReference type="PROSITE" id="PS51257">
    <property type="entry name" value="PROKAR_LIPOPROTEIN"/>
    <property type="match status" value="1"/>
</dbReference>
<dbReference type="GO" id="GO:0016787">
    <property type="term" value="F:hydrolase activity"/>
    <property type="evidence" value="ECO:0007669"/>
    <property type="project" value="UniProtKB-ARBA"/>
</dbReference>
<name>A0A4R3LNW2_9GAMM</name>
<evidence type="ECO:0000313" key="2">
    <source>
        <dbReference type="EMBL" id="TCT01386.1"/>
    </source>
</evidence>
<dbReference type="RefSeq" id="WP_123520665.1">
    <property type="nucleotide sequence ID" value="NZ_JBHLWF010000005.1"/>
</dbReference>
<proteinExistence type="predicted"/>
<feature type="signal peptide" evidence="1">
    <location>
        <begin position="1"/>
        <end position="26"/>
    </location>
</feature>
<dbReference type="PANTHER" id="PTHR10151">
    <property type="entry name" value="ECTONUCLEOTIDE PYROPHOSPHATASE/PHOSPHODIESTERASE"/>
    <property type="match status" value="1"/>
</dbReference>
<dbReference type="PANTHER" id="PTHR10151:SF120">
    <property type="entry name" value="BIS(5'-ADENOSYL)-TRIPHOSPHATASE"/>
    <property type="match status" value="1"/>
</dbReference>
<organism evidence="2 3">
    <name type="scientific">Pseudofulvimonas gallinarii</name>
    <dbReference type="NCBI Taxonomy" id="634155"/>
    <lineage>
        <taxon>Bacteria</taxon>
        <taxon>Pseudomonadati</taxon>
        <taxon>Pseudomonadota</taxon>
        <taxon>Gammaproteobacteria</taxon>
        <taxon>Lysobacterales</taxon>
        <taxon>Rhodanobacteraceae</taxon>
        <taxon>Pseudofulvimonas</taxon>
    </lineage>
</organism>
<dbReference type="AlphaFoldDB" id="A0A4R3LNW2"/>
<reference evidence="2 3" key="1">
    <citation type="submission" date="2019-03" db="EMBL/GenBank/DDBJ databases">
        <title>Genomic Encyclopedia of Type Strains, Phase IV (KMG-IV): sequencing the most valuable type-strain genomes for metagenomic binning, comparative biology and taxonomic classification.</title>
        <authorList>
            <person name="Goeker M."/>
        </authorList>
    </citation>
    <scope>NUCLEOTIDE SEQUENCE [LARGE SCALE GENOMIC DNA]</scope>
    <source>
        <strain evidence="2 3">DSM 21944</strain>
    </source>
</reference>
<evidence type="ECO:0000256" key="1">
    <source>
        <dbReference type="SAM" id="SignalP"/>
    </source>
</evidence>
<dbReference type="OrthoDB" id="9771966at2"/>